<dbReference type="AlphaFoldDB" id="A0AAN7JPL7"/>
<evidence type="ECO:0000313" key="9">
    <source>
        <dbReference type="Proteomes" id="UP001345219"/>
    </source>
</evidence>
<proteinExistence type="predicted"/>
<name>A0AAN7JPL7_9MYRT</name>
<feature type="transmembrane region" description="Helical" evidence="6">
    <location>
        <begin position="20"/>
        <end position="38"/>
    </location>
</feature>
<dbReference type="InterPro" id="IPR006634">
    <property type="entry name" value="TLC-dom"/>
</dbReference>
<dbReference type="Proteomes" id="UP001345219">
    <property type="component" value="Chromosome 4"/>
</dbReference>
<reference evidence="8 9" key="1">
    <citation type="journal article" date="2023" name="Hortic Res">
        <title>Pangenome of water caltrop reveals structural variations and asymmetric subgenome divergence after allopolyploidization.</title>
        <authorList>
            <person name="Zhang X."/>
            <person name="Chen Y."/>
            <person name="Wang L."/>
            <person name="Yuan Y."/>
            <person name="Fang M."/>
            <person name="Shi L."/>
            <person name="Lu R."/>
            <person name="Comes H.P."/>
            <person name="Ma Y."/>
            <person name="Chen Y."/>
            <person name="Huang G."/>
            <person name="Zhou Y."/>
            <person name="Zheng Z."/>
            <person name="Qiu Y."/>
        </authorList>
    </citation>
    <scope>NUCLEOTIDE SEQUENCE [LARGE SCALE GENOMIC DNA]</scope>
    <source>
        <tissue evidence="8">Roots</tissue>
    </source>
</reference>
<evidence type="ECO:0000256" key="6">
    <source>
        <dbReference type="SAM" id="Phobius"/>
    </source>
</evidence>
<protein>
    <recommendedName>
        <fullName evidence="7">TLC domain-containing protein</fullName>
    </recommendedName>
</protein>
<gene>
    <name evidence="8" type="ORF">SAY87_004828</name>
</gene>
<comment type="caution">
    <text evidence="8">The sequence shown here is derived from an EMBL/GenBank/DDBJ whole genome shotgun (WGS) entry which is preliminary data.</text>
</comment>
<sequence length="258" mass="28625">MEASSSSRAASVVFSSMPPLTLFFSFFILVYLTAYFVFFRRWSAASRPEASSCAISLLHGTPAVVLSVSALLFDPSMSPSFASPNSAAQSTAIDFSIAYFVTDILHYLAFSPADVLFILHHVATLFVLLTCRFNARHGARAVLSLLALAEITSACQNVWTLARLKRAESARARKVLDVLCRPFYTFYSVVRGVVGPLFVIEMGRFYISGEADGHIPMWVWLSWILVVVTAIFVSVLWIANLWAELYREKKGKLGDKSE</sequence>
<keyword evidence="2 5" id="KW-0812">Transmembrane</keyword>
<organism evidence="8 9">
    <name type="scientific">Trapa incisa</name>
    <dbReference type="NCBI Taxonomy" id="236973"/>
    <lineage>
        <taxon>Eukaryota</taxon>
        <taxon>Viridiplantae</taxon>
        <taxon>Streptophyta</taxon>
        <taxon>Embryophyta</taxon>
        <taxon>Tracheophyta</taxon>
        <taxon>Spermatophyta</taxon>
        <taxon>Magnoliopsida</taxon>
        <taxon>eudicotyledons</taxon>
        <taxon>Gunneridae</taxon>
        <taxon>Pentapetalae</taxon>
        <taxon>rosids</taxon>
        <taxon>malvids</taxon>
        <taxon>Myrtales</taxon>
        <taxon>Lythraceae</taxon>
        <taxon>Trapa</taxon>
    </lineage>
</organism>
<evidence type="ECO:0000256" key="3">
    <source>
        <dbReference type="ARBA" id="ARBA00022989"/>
    </source>
</evidence>
<keyword evidence="4 5" id="KW-0472">Membrane</keyword>
<dbReference type="Pfam" id="PF03798">
    <property type="entry name" value="TRAM_LAG1_CLN8"/>
    <property type="match status" value="1"/>
</dbReference>
<comment type="subcellular location">
    <subcellularLocation>
        <location evidence="1">Membrane</location>
        <topology evidence="1">Multi-pass membrane protein</topology>
    </subcellularLocation>
</comment>
<evidence type="ECO:0000256" key="1">
    <source>
        <dbReference type="ARBA" id="ARBA00004141"/>
    </source>
</evidence>
<evidence type="ECO:0000256" key="2">
    <source>
        <dbReference type="ARBA" id="ARBA00022692"/>
    </source>
</evidence>
<feature type="transmembrane region" description="Helical" evidence="6">
    <location>
        <begin position="117"/>
        <end position="135"/>
    </location>
</feature>
<keyword evidence="9" id="KW-1185">Reference proteome</keyword>
<dbReference type="PROSITE" id="PS50922">
    <property type="entry name" value="TLC"/>
    <property type="match status" value="1"/>
</dbReference>
<dbReference type="PANTHER" id="PTHR31766:SF2">
    <property type="entry name" value="GLABROUS1 ENHANCER-BINDING PROTEIN-LIKE 2"/>
    <property type="match status" value="1"/>
</dbReference>
<evidence type="ECO:0000256" key="4">
    <source>
        <dbReference type="ARBA" id="ARBA00023136"/>
    </source>
</evidence>
<evidence type="ECO:0000259" key="7">
    <source>
        <dbReference type="PROSITE" id="PS50922"/>
    </source>
</evidence>
<evidence type="ECO:0000313" key="8">
    <source>
        <dbReference type="EMBL" id="KAK4751346.1"/>
    </source>
</evidence>
<dbReference type="SMART" id="SM00724">
    <property type="entry name" value="TLC"/>
    <property type="match status" value="1"/>
</dbReference>
<keyword evidence="3 6" id="KW-1133">Transmembrane helix</keyword>
<accession>A0AAN7JPL7</accession>
<feature type="domain" description="TLC" evidence="7">
    <location>
        <begin position="45"/>
        <end position="250"/>
    </location>
</feature>
<dbReference type="EMBL" id="JAXIOK010000017">
    <property type="protein sequence ID" value="KAK4751346.1"/>
    <property type="molecule type" value="Genomic_DNA"/>
</dbReference>
<dbReference type="InterPro" id="IPR040327">
    <property type="entry name" value="At5g14285-like"/>
</dbReference>
<evidence type="ECO:0000256" key="5">
    <source>
        <dbReference type="PROSITE-ProRule" id="PRU00205"/>
    </source>
</evidence>
<feature type="transmembrane region" description="Helical" evidence="6">
    <location>
        <begin position="50"/>
        <end position="72"/>
    </location>
</feature>
<dbReference type="PANTHER" id="PTHR31766">
    <property type="entry name" value="GLABROUS1 ENHANCER-BINDING PROTEIN-LIKE 2"/>
    <property type="match status" value="1"/>
</dbReference>
<dbReference type="GO" id="GO:0016020">
    <property type="term" value="C:membrane"/>
    <property type="evidence" value="ECO:0007669"/>
    <property type="project" value="UniProtKB-SubCell"/>
</dbReference>
<feature type="transmembrane region" description="Helical" evidence="6">
    <location>
        <begin position="220"/>
        <end position="243"/>
    </location>
</feature>
<feature type="transmembrane region" description="Helical" evidence="6">
    <location>
        <begin position="183"/>
        <end position="200"/>
    </location>
</feature>